<proteinExistence type="predicted"/>
<protein>
    <submittedName>
        <fullName evidence="1">Uncharacterized protein</fullName>
    </submittedName>
</protein>
<gene>
    <name evidence="1" type="ORF">THAOC_35104</name>
</gene>
<dbReference type="Proteomes" id="UP000266841">
    <property type="component" value="Unassembled WGS sequence"/>
</dbReference>
<evidence type="ECO:0000313" key="1">
    <source>
        <dbReference type="EMBL" id="EJK46237.1"/>
    </source>
</evidence>
<accession>K0RI24</accession>
<dbReference type="AlphaFoldDB" id="K0RI24"/>
<keyword evidence="2" id="KW-1185">Reference proteome</keyword>
<sequence>MPTSQPSLLREREQDNMEGIHLRRHKADGPNPRIPAVGADVFGSFVASFQRHKDTKGGVHLRRREADGPNPWFTEIGAGVFRSPVWRMALCHGVIDVASPLARLKTARIIKVDSRP</sequence>
<reference evidence="1 2" key="1">
    <citation type="journal article" date="2012" name="Genome Biol.">
        <title>Genome and low-iron response of an oceanic diatom adapted to chronic iron limitation.</title>
        <authorList>
            <person name="Lommer M."/>
            <person name="Specht M."/>
            <person name="Roy A.S."/>
            <person name="Kraemer L."/>
            <person name="Andreson R."/>
            <person name="Gutowska M.A."/>
            <person name="Wolf J."/>
            <person name="Bergner S.V."/>
            <person name="Schilhabel M.B."/>
            <person name="Klostermeier U.C."/>
            <person name="Beiko R.G."/>
            <person name="Rosenstiel P."/>
            <person name="Hippler M."/>
            <person name="Laroche J."/>
        </authorList>
    </citation>
    <scope>NUCLEOTIDE SEQUENCE [LARGE SCALE GENOMIC DNA]</scope>
    <source>
        <strain evidence="1 2">CCMP1005</strain>
    </source>
</reference>
<comment type="caution">
    <text evidence="1">The sequence shown here is derived from an EMBL/GenBank/DDBJ whole genome shotgun (WGS) entry which is preliminary data.</text>
</comment>
<evidence type="ECO:0000313" key="2">
    <source>
        <dbReference type="Proteomes" id="UP000266841"/>
    </source>
</evidence>
<name>K0RI24_THAOC</name>
<dbReference type="EMBL" id="AGNL01047880">
    <property type="protein sequence ID" value="EJK46237.1"/>
    <property type="molecule type" value="Genomic_DNA"/>
</dbReference>
<organism evidence="1 2">
    <name type="scientific">Thalassiosira oceanica</name>
    <name type="common">Marine diatom</name>
    <dbReference type="NCBI Taxonomy" id="159749"/>
    <lineage>
        <taxon>Eukaryota</taxon>
        <taxon>Sar</taxon>
        <taxon>Stramenopiles</taxon>
        <taxon>Ochrophyta</taxon>
        <taxon>Bacillariophyta</taxon>
        <taxon>Coscinodiscophyceae</taxon>
        <taxon>Thalassiosirophycidae</taxon>
        <taxon>Thalassiosirales</taxon>
        <taxon>Thalassiosiraceae</taxon>
        <taxon>Thalassiosira</taxon>
    </lineage>
</organism>